<dbReference type="HAMAP" id="MF_00444">
    <property type="entry name" value="ClpP"/>
    <property type="match status" value="1"/>
</dbReference>
<dbReference type="HOGENOM" id="CLU_653420_0_0_11"/>
<dbReference type="KEGG" id="iva:Isova_2491"/>
<reference evidence="14 15" key="1">
    <citation type="submission" date="2011-05" db="EMBL/GenBank/DDBJ databases">
        <title>Complete sequence of Isoptericola variabilis 225.</title>
        <authorList>
            <consortium name="US DOE Joint Genome Institute"/>
            <person name="Lucas S."/>
            <person name="Han J."/>
            <person name="Lapidus A."/>
            <person name="Cheng J.-F."/>
            <person name="Goodwin L."/>
            <person name="Pitluck S."/>
            <person name="Peters L."/>
            <person name="Mikhailova N."/>
            <person name="Zeytun A."/>
            <person name="Han C."/>
            <person name="Tapia R."/>
            <person name="Land M."/>
            <person name="Hauser L."/>
            <person name="Kyrpides N."/>
            <person name="Ivanova N."/>
            <person name="Pagani I."/>
            <person name="Siebers A."/>
            <person name="Allgaier M."/>
            <person name="Thelen M."/>
            <person name="Hugenholtz P."/>
            <person name="Gladden J."/>
            <person name="Woyke T."/>
        </authorList>
    </citation>
    <scope>NUCLEOTIDE SEQUENCE [LARGE SCALE GENOMIC DNA]</scope>
    <source>
        <strain evidence="15">225</strain>
    </source>
</reference>
<evidence type="ECO:0000256" key="3">
    <source>
        <dbReference type="ARBA" id="ARBA00022670"/>
    </source>
</evidence>
<comment type="subcellular location">
    <subcellularLocation>
        <location evidence="7">Cytoplasm</location>
    </subcellularLocation>
</comment>
<feature type="region of interest" description="Disordered" evidence="13">
    <location>
        <begin position="318"/>
        <end position="420"/>
    </location>
</feature>
<feature type="active site" evidence="7 9">
    <location>
        <position position="125"/>
    </location>
</feature>
<dbReference type="PANTHER" id="PTHR10381:SF26">
    <property type="entry name" value="ATP-DEPENDENT CLP PROTEASE PROTEOLYTIC SUBUNIT-LIKE-RELATED"/>
    <property type="match status" value="1"/>
</dbReference>
<dbReference type="NCBIfam" id="NF009205">
    <property type="entry name" value="PRK12553.1"/>
    <property type="match status" value="1"/>
</dbReference>
<evidence type="ECO:0000313" key="15">
    <source>
        <dbReference type="Proteomes" id="UP000009236"/>
    </source>
</evidence>
<gene>
    <name evidence="7" type="primary">clpP</name>
    <name evidence="14" type="ordered locus">Isova_2491</name>
</gene>
<dbReference type="STRING" id="743718.Isova_2491"/>
<comment type="similarity">
    <text evidence="1 7 12">Belongs to the peptidase S14 family.</text>
</comment>
<dbReference type="GO" id="GO:0004252">
    <property type="term" value="F:serine-type endopeptidase activity"/>
    <property type="evidence" value="ECO:0007669"/>
    <property type="project" value="UniProtKB-UniRule"/>
</dbReference>
<dbReference type="PANTHER" id="PTHR10381">
    <property type="entry name" value="ATP-DEPENDENT CLP PROTEASE PROTEOLYTIC SUBUNIT"/>
    <property type="match status" value="1"/>
</dbReference>
<keyword evidence="2 7" id="KW-0963">Cytoplasm</keyword>
<dbReference type="EC" id="3.4.21.92" evidence="7 10"/>
<feature type="active site" evidence="8">
    <location>
        <position position="100"/>
    </location>
</feature>
<evidence type="ECO:0000256" key="8">
    <source>
        <dbReference type="PROSITE-ProRule" id="PRU10085"/>
    </source>
</evidence>
<feature type="compositionally biased region" description="Low complexity" evidence="13">
    <location>
        <begin position="322"/>
        <end position="333"/>
    </location>
</feature>
<evidence type="ECO:0000256" key="11">
    <source>
        <dbReference type="RuleBase" id="RU000550"/>
    </source>
</evidence>
<accession>F6FSP0</accession>
<dbReference type="NCBIfam" id="NF001368">
    <property type="entry name" value="PRK00277.1"/>
    <property type="match status" value="1"/>
</dbReference>
<feature type="region of interest" description="Disordered" evidence="13">
    <location>
        <begin position="269"/>
        <end position="291"/>
    </location>
</feature>
<evidence type="ECO:0000256" key="2">
    <source>
        <dbReference type="ARBA" id="ARBA00022490"/>
    </source>
</evidence>
<dbReference type="SUPFAM" id="SSF52096">
    <property type="entry name" value="ClpP/crotonase"/>
    <property type="match status" value="1"/>
</dbReference>
<dbReference type="GO" id="GO:0006515">
    <property type="term" value="P:protein quality control for misfolded or incompletely synthesized proteins"/>
    <property type="evidence" value="ECO:0007669"/>
    <property type="project" value="TreeGrafter"/>
</dbReference>
<dbReference type="InterPro" id="IPR018215">
    <property type="entry name" value="ClpP_Ser_AS"/>
</dbReference>
<dbReference type="Proteomes" id="UP000009236">
    <property type="component" value="Chromosome"/>
</dbReference>
<keyword evidence="15" id="KW-1185">Reference proteome</keyword>
<evidence type="ECO:0000256" key="12">
    <source>
        <dbReference type="RuleBase" id="RU003567"/>
    </source>
</evidence>
<feature type="compositionally biased region" description="Low complexity" evidence="13">
    <location>
        <begin position="374"/>
        <end position="384"/>
    </location>
</feature>
<dbReference type="CDD" id="cd07017">
    <property type="entry name" value="S14_ClpP_2"/>
    <property type="match status" value="1"/>
</dbReference>
<comment type="function">
    <text evidence="7 11">Cleaves peptides in various proteins in a process that requires ATP hydrolysis. Has a chymotrypsin-like activity. Plays a major role in the degradation of misfolded proteins.</text>
</comment>
<dbReference type="InterPro" id="IPR023562">
    <property type="entry name" value="ClpP/TepA"/>
</dbReference>
<evidence type="ECO:0000256" key="10">
    <source>
        <dbReference type="RuleBase" id="RU000549"/>
    </source>
</evidence>
<proteinExistence type="inferred from homology"/>
<keyword evidence="3 7" id="KW-0645">Protease</keyword>
<sequence length="420" mass="45300">MASYTIPTVLEKTPLGERTYDVFSRLLRERIVFLGTEIDDGVANVVMAQLLHLESEAPEQEIGLYINSPGGSATAMTAIYHTMQFVRSEVSTICMGQAASAAAVLLAAGTPGKRYVLEHARVLLHQPSTQGQGTISDLAIQAREILRLRGETESLLARHTGRSVEQLRADTDRDLVLSAREAVEYGVADAVVSSRKLPARAARAGLAVPQAATSTASVAVRCPTAVLAARTCRTVAERSPADVRTRTPARSASTAARVACACATRSTSRMPSASQTAASTSDDASLRPRSTSERYAIDMRAAAATSCRVRPCRSRARRRIAPTRCRSSGSRTCSMRRRYPRPVGLDRPRRRPPSSFRYGQKRAPARVRTGTGPGLSRLPLPVGLRGRRAETSRAASLGSSELVRHLTVPTESESAERDRP</sequence>
<dbReference type="FunFam" id="3.90.226.10:FF:000002">
    <property type="entry name" value="ATP-dependent Clp protease proteolytic subunit"/>
    <property type="match status" value="1"/>
</dbReference>
<dbReference type="InterPro" id="IPR033135">
    <property type="entry name" value="ClpP_His_AS"/>
</dbReference>
<dbReference type="GO" id="GO:0009368">
    <property type="term" value="C:endopeptidase Clp complex"/>
    <property type="evidence" value="ECO:0007669"/>
    <property type="project" value="TreeGrafter"/>
</dbReference>
<evidence type="ECO:0000256" key="9">
    <source>
        <dbReference type="PROSITE-ProRule" id="PRU10086"/>
    </source>
</evidence>
<evidence type="ECO:0000313" key="14">
    <source>
        <dbReference type="EMBL" id="AEG45202.1"/>
    </source>
</evidence>
<evidence type="ECO:0000256" key="13">
    <source>
        <dbReference type="SAM" id="MobiDB-lite"/>
    </source>
</evidence>
<evidence type="ECO:0000256" key="7">
    <source>
        <dbReference type="HAMAP-Rule" id="MF_00444"/>
    </source>
</evidence>
<dbReference type="GO" id="GO:0004176">
    <property type="term" value="F:ATP-dependent peptidase activity"/>
    <property type="evidence" value="ECO:0007669"/>
    <property type="project" value="InterPro"/>
</dbReference>
<feature type="compositionally biased region" description="Low complexity" evidence="13">
    <location>
        <begin position="269"/>
        <end position="283"/>
    </location>
</feature>
<keyword evidence="4 7" id="KW-0378">Hydrolase</keyword>
<dbReference type="PROSITE" id="PS00381">
    <property type="entry name" value="CLP_PROTEASE_SER"/>
    <property type="match status" value="1"/>
</dbReference>
<dbReference type="EMBL" id="CP002810">
    <property type="protein sequence ID" value="AEG45202.1"/>
    <property type="molecule type" value="Genomic_DNA"/>
</dbReference>
<dbReference type="AlphaFoldDB" id="F6FSP0"/>
<dbReference type="GO" id="GO:0051117">
    <property type="term" value="F:ATPase binding"/>
    <property type="evidence" value="ECO:0007669"/>
    <property type="project" value="TreeGrafter"/>
</dbReference>
<evidence type="ECO:0000256" key="6">
    <source>
        <dbReference type="ARBA" id="ARBA00034021"/>
    </source>
</evidence>
<dbReference type="PROSITE" id="PS00382">
    <property type="entry name" value="CLP_PROTEASE_HIS"/>
    <property type="match status" value="1"/>
</dbReference>
<evidence type="ECO:0000256" key="5">
    <source>
        <dbReference type="ARBA" id="ARBA00022825"/>
    </source>
</evidence>
<name>F6FSP0_ISOV2</name>
<evidence type="ECO:0000256" key="1">
    <source>
        <dbReference type="ARBA" id="ARBA00007039"/>
    </source>
</evidence>
<comment type="catalytic activity">
    <reaction evidence="6 7 9">
        <text>Hydrolysis of proteins to small peptides in the presence of ATP and magnesium. alpha-casein is the usual test substrate. In the absence of ATP, only oligopeptides shorter than five residues are hydrolyzed (such as succinyl-Leu-Tyr-|-NHMec, and Leu-Tyr-Leu-|-Tyr-Trp, in which cleavage of the -Tyr-|-Leu- and -Tyr-|-Trp bonds also occurs).</text>
        <dbReference type="EC" id="3.4.21.92"/>
    </reaction>
</comment>
<comment type="subunit">
    <text evidence="7">Fourteen ClpP subunits assemble into 2 heptameric rings which stack back to back to give a disk-like structure with a central cavity, resembling the structure of eukaryotic proteasomes.</text>
</comment>
<dbReference type="InterPro" id="IPR001907">
    <property type="entry name" value="ClpP"/>
</dbReference>
<dbReference type="Pfam" id="PF00574">
    <property type="entry name" value="CLP_protease"/>
    <property type="match status" value="1"/>
</dbReference>
<dbReference type="GO" id="GO:0005737">
    <property type="term" value="C:cytoplasm"/>
    <property type="evidence" value="ECO:0007669"/>
    <property type="project" value="UniProtKB-SubCell"/>
</dbReference>
<evidence type="ECO:0000256" key="4">
    <source>
        <dbReference type="ARBA" id="ARBA00022801"/>
    </source>
</evidence>
<feature type="active site" description="Nucleophile" evidence="7">
    <location>
        <position position="100"/>
    </location>
</feature>
<protein>
    <recommendedName>
        <fullName evidence="7 12">ATP-dependent Clp protease proteolytic subunit</fullName>
        <ecNumber evidence="7 10">3.4.21.92</ecNumber>
    </recommendedName>
    <alternativeName>
        <fullName evidence="7">Endopeptidase Clp</fullName>
    </alternativeName>
</protein>
<dbReference type="PRINTS" id="PR00127">
    <property type="entry name" value="CLPPROTEASEP"/>
</dbReference>
<organism evidence="15">
    <name type="scientific">Isoptericola variabilis (strain 225)</name>
    <dbReference type="NCBI Taxonomy" id="743718"/>
    <lineage>
        <taxon>Bacteria</taxon>
        <taxon>Bacillati</taxon>
        <taxon>Actinomycetota</taxon>
        <taxon>Actinomycetes</taxon>
        <taxon>Micrococcales</taxon>
        <taxon>Promicromonosporaceae</taxon>
        <taxon>Isoptericola</taxon>
    </lineage>
</organism>
<keyword evidence="5 7" id="KW-0720">Serine protease</keyword>
<dbReference type="eggNOG" id="COG0740">
    <property type="taxonomic scope" value="Bacteria"/>
</dbReference>
<dbReference type="Gene3D" id="3.90.226.10">
    <property type="entry name" value="2-enoyl-CoA Hydratase, Chain A, domain 1"/>
    <property type="match status" value="1"/>
</dbReference>
<dbReference type="InterPro" id="IPR029045">
    <property type="entry name" value="ClpP/crotonase-like_dom_sf"/>
</dbReference>